<protein>
    <submittedName>
        <fullName evidence="5">Transposase family protein</fullName>
    </submittedName>
</protein>
<accession>A0ABS8ZJD2</accession>
<evidence type="ECO:0000256" key="1">
    <source>
        <dbReference type="ARBA" id="ARBA00001968"/>
    </source>
</evidence>
<keyword evidence="2" id="KW-0479">Metal-binding</keyword>
<evidence type="ECO:0000256" key="3">
    <source>
        <dbReference type="SAM" id="MobiDB-lite"/>
    </source>
</evidence>
<proteinExistence type="predicted"/>
<dbReference type="RefSeq" id="WP_233728185.1">
    <property type="nucleotide sequence ID" value="NZ_JAJVCN010000002.1"/>
</dbReference>
<feature type="compositionally biased region" description="Basic residues" evidence="3">
    <location>
        <begin position="51"/>
        <end position="60"/>
    </location>
</feature>
<feature type="domain" description="DDE Tnp4" evidence="4">
    <location>
        <begin position="6"/>
        <end position="102"/>
    </location>
</feature>
<feature type="region of interest" description="Disordered" evidence="3">
    <location>
        <begin position="32"/>
        <end position="62"/>
    </location>
</feature>
<sequence>METLSIFISDPLPGSTHDATAFDETPIAEILRNSGGGIGDKGYQGTSLVTPRKKPKKGQLSKRDKECNAAISALHAPIRTRVVSHFKSWRILHTDYRRSYSTYHEAYDAARGLFFFLII</sequence>
<organism evidence="5 6">
    <name type="scientific">Kibdelosporangium philippinense</name>
    <dbReference type="NCBI Taxonomy" id="211113"/>
    <lineage>
        <taxon>Bacteria</taxon>
        <taxon>Bacillati</taxon>
        <taxon>Actinomycetota</taxon>
        <taxon>Actinomycetes</taxon>
        <taxon>Pseudonocardiales</taxon>
        <taxon>Pseudonocardiaceae</taxon>
        <taxon>Kibdelosporangium</taxon>
    </lineage>
</organism>
<evidence type="ECO:0000313" key="5">
    <source>
        <dbReference type="EMBL" id="MCE7006746.1"/>
    </source>
</evidence>
<dbReference type="EMBL" id="JAJVCN010000002">
    <property type="protein sequence ID" value="MCE7006746.1"/>
    <property type="molecule type" value="Genomic_DNA"/>
</dbReference>
<gene>
    <name evidence="5" type="ORF">LWC34_28540</name>
</gene>
<reference evidence="5 6" key="1">
    <citation type="submission" date="2021-12" db="EMBL/GenBank/DDBJ databases">
        <title>Genome sequence of Kibdelosporangium philippinense ATCC 49844.</title>
        <authorList>
            <person name="Fedorov E.A."/>
            <person name="Omeragic M."/>
            <person name="Shalygina K.F."/>
            <person name="Maclea K.S."/>
        </authorList>
    </citation>
    <scope>NUCLEOTIDE SEQUENCE [LARGE SCALE GENOMIC DNA]</scope>
    <source>
        <strain evidence="5 6">ATCC 49844</strain>
    </source>
</reference>
<keyword evidence="6" id="KW-1185">Reference proteome</keyword>
<name>A0ABS8ZJD2_9PSEU</name>
<dbReference type="Proteomes" id="UP001521150">
    <property type="component" value="Unassembled WGS sequence"/>
</dbReference>
<evidence type="ECO:0000313" key="6">
    <source>
        <dbReference type="Proteomes" id="UP001521150"/>
    </source>
</evidence>
<dbReference type="Pfam" id="PF13359">
    <property type="entry name" value="DDE_Tnp_4"/>
    <property type="match status" value="1"/>
</dbReference>
<dbReference type="InterPro" id="IPR027806">
    <property type="entry name" value="HARBI1_dom"/>
</dbReference>
<evidence type="ECO:0000256" key="2">
    <source>
        <dbReference type="ARBA" id="ARBA00022723"/>
    </source>
</evidence>
<evidence type="ECO:0000259" key="4">
    <source>
        <dbReference type="Pfam" id="PF13359"/>
    </source>
</evidence>
<comment type="caution">
    <text evidence="5">The sequence shown here is derived from an EMBL/GenBank/DDBJ whole genome shotgun (WGS) entry which is preliminary data.</text>
</comment>
<comment type="cofactor">
    <cofactor evidence="1">
        <name>a divalent metal cation</name>
        <dbReference type="ChEBI" id="CHEBI:60240"/>
    </cofactor>
</comment>